<dbReference type="EC" id="5.2.1.8" evidence="10"/>
<keyword evidence="5 9" id="KW-0697">Rotamase</keyword>
<dbReference type="PROSITE" id="PS50059">
    <property type="entry name" value="FKBP_PPIASE"/>
    <property type="match status" value="1"/>
</dbReference>
<proteinExistence type="inferred from homology"/>
<evidence type="ECO:0000256" key="5">
    <source>
        <dbReference type="ARBA" id="ARBA00023110"/>
    </source>
</evidence>
<comment type="subcellular location">
    <subcellularLocation>
        <location evidence="2">Cytoplasm</location>
    </subcellularLocation>
</comment>
<dbReference type="SUPFAM" id="SSF54534">
    <property type="entry name" value="FKBP-like"/>
    <property type="match status" value="1"/>
</dbReference>
<dbReference type="InterPro" id="IPR046357">
    <property type="entry name" value="PPIase_dom_sf"/>
</dbReference>
<dbReference type="PANTHER" id="PTHR47861:SF3">
    <property type="entry name" value="FKBP-TYPE PEPTIDYL-PROLYL CIS-TRANS ISOMERASE SLYD"/>
    <property type="match status" value="1"/>
</dbReference>
<dbReference type="OrthoDB" id="3173132at2"/>
<evidence type="ECO:0000256" key="1">
    <source>
        <dbReference type="ARBA" id="ARBA00000971"/>
    </source>
</evidence>
<protein>
    <recommendedName>
        <fullName evidence="10">Peptidyl-prolyl cis-trans isomerase</fullName>
        <ecNumber evidence="10">5.2.1.8</ecNumber>
    </recommendedName>
</protein>
<dbReference type="AlphaFoldDB" id="A0A5R9GQF8"/>
<dbReference type="GO" id="GO:0005737">
    <property type="term" value="C:cytoplasm"/>
    <property type="evidence" value="ECO:0007669"/>
    <property type="project" value="UniProtKB-SubCell"/>
</dbReference>
<comment type="catalytic activity">
    <reaction evidence="1 9 10">
        <text>[protein]-peptidylproline (omega=180) = [protein]-peptidylproline (omega=0)</text>
        <dbReference type="Rhea" id="RHEA:16237"/>
        <dbReference type="Rhea" id="RHEA-COMP:10747"/>
        <dbReference type="Rhea" id="RHEA-COMP:10748"/>
        <dbReference type="ChEBI" id="CHEBI:83833"/>
        <dbReference type="ChEBI" id="CHEBI:83834"/>
        <dbReference type="EC" id="5.2.1.8"/>
    </reaction>
</comment>
<dbReference type="GO" id="GO:0003755">
    <property type="term" value="F:peptidyl-prolyl cis-trans isomerase activity"/>
    <property type="evidence" value="ECO:0007669"/>
    <property type="project" value="UniProtKB-UniRule"/>
</dbReference>
<reference evidence="12 13" key="1">
    <citation type="journal article" date="2019" name="Appl. Environ. Microbiol.">
        <title>Environmental Evidence and Genomic Insight of Iron-oxidizing Bacteria Preference Towards More Corrosion Resistant Stainless Steel at Higher Salinities.</title>
        <authorList>
            <person name="Garrison C.E."/>
            <person name="Price K.A."/>
            <person name="Field E.K."/>
        </authorList>
    </citation>
    <scope>NUCLEOTIDE SEQUENCE [LARGE SCALE GENOMIC DNA]</scope>
    <source>
        <strain evidence="12 13">P3</strain>
    </source>
</reference>
<evidence type="ECO:0000256" key="3">
    <source>
        <dbReference type="ARBA" id="ARBA00006577"/>
    </source>
</evidence>
<evidence type="ECO:0000256" key="7">
    <source>
        <dbReference type="ARBA" id="ARBA00023235"/>
    </source>
</evidence>
<dbReference type="InterPro" id="IPR001179">
    <property type="entry name" value="PPIase_FKBP_dom"/>
</dbReference>
<dbReference type="EMBL" id="VBRY01000003">
    <property type="protein sequence ID" value="TLS68170.1"/>
    <property type="molecule type" value="Genomic_DNA"/>
</dbReference>
<comment type="caution">
    <text evidence="12">The sequence shown here is derived from an EMBL/GenBank/DDBJ whole genome shotgun (WGS) entry which is preliminary data.</text>
</comment>
<evidence type="ECO:0000256" key="6">
    <source>
        <dbReference type="ARBA" id="ARBA00023186"/>
    </source>
</evidence>
<evidence type="ECO:0000313" key="13">
    <source>
        <dbReference type="Proteomes" id="UP000306585"/>
    </source>
</evidence>
<keyword evidence="13" id="KW-1185">Reference proteome</keyword>
<evidence type="ECO:0000256" key="9">
    <source>
        <dbReference type="PROSITE-ProRule" id="PRU00277"/>
    </source>
</evidence>
<evidence type="ECO:0000256" key="4">
    <source>
        <dbReference type="ARBA" id="ARBA00022490"/>
    </source>
</evidence>
<keyword evidence="6" id="KW-0143">Chaperone</keyword>
<evidence type="ECO:0000313" key="12">
    <source>
        <dbReference type="EMBL" id="TLS68170.1"/>
    </source>
</evidence>
<keyword evidence="7 9" id="KW-0413">Isomerase</keyword>
<keyword evidence="4" id="KW-0963">Cytoplasm</keyword>
<organism evidence="12 13">
    <name type="scientific">Mariprofundus erugo</name>
    <dbReference type="NCBI Taxonomy" id="2528639"/>
    <lineage>
        <taxon>Bacteria</taxon>
        <taxon>Pseudomonadati</taxon>
        <taxon>Pseudomonadota</taxon>
        <taxon>Candidatius Mariprofundia</taxon>
        <taxon>Mariprofundales</taxon>
        <taxon>Mariprofundaceae</taxon>
        <taxon>Mariprofundus</taxon>
    </lineage>
</organism>
<dbReference type="GO" id="GO:0042026">
    <property type="term" value="P:protein refolding"/>
    <property type="evidence" value="ECO:0007669"/>
    <property type="project" value="UniProtKB-ARBA"/>
</dbReference>
<dbReference type="RefSeq" id="WP_138238506.1">
    <property type="nucleotide sequence ID" value="NZ_VBRY01000003.1"/>
</dbReference>
<comment type="similarity">
    <text evidence="3 10">Belongs to the FKBP-type PPIase family.</text>
</comment>
<dbReference type="Pfam" id="PF00254">
    <property type="entry name" value="FKBP_C"/>
    <property type="match status" value="1"/>
</dbReference>
<gene>
    <name evidence="12" type="ORF">FEF65_04015</name>
</gene>
<sequence length="159" mass="16968">MQIADNKVVSIHYTLTNDDGEVIDSSRDAEPLVYLHGAENIIPGLEQALAGKVAGDDLKVSIAPSDAYGDFDENMVQVVPREMFQGVDTLEPGMEFQAQTSQGVQVIRIAAVDGDDITIDGNHPLAGETLHFDVSVAAVREASEEELAHGHVHGHGGCH</sequence>
<evidence type="ECO:0000256" key="2">
    <source>
        <dbReference type="ARBA" id="ARBA00004496"/>
    </source>
</evidence>
<evidence type="ECO:0000259" key="11">
    <source>
        <dbReference type="PROSITE" id="PS50059"/>
    </source>
</evidence>
<evidence type="ECO:0000256" key="8">
    <source>
        <dbReference type="ARBA" id="ARBA00037071"/>
    </source>
</evidence>
<comment type="function">
    <text evidence="8">Also involved in hydrogenase metallocenter assembly, probably by participating in the nickel insertion step. This function in hydrogenase biosynthesis requires chaperone activity and the presence of the metal-binding domain, but not PPIase activity.</text>
</comment>
<name>A0A5R9GQF8_9PROT</name>
<accession>A0A5R9GQF8</accession>
<feature type="domain" description="PPIase FKBP-type" evidence="11">
    <location>
        <begin position="6"/>
        <end position="80"/>
    </location>
</feature>
<evidence type="ECO:0000256" key="10">
    <source>
        <dbReference type="RuleBase" id="RU003915"/>
    </source>
</evidence>
<dbReference type="PANTHER" id="PTHR47861">
    <property type="entry name" value="FKBP-TYPE PEPTIDYL-PROLYL CIS-TRANS ISOMERASE SLYD"/>
    <property type="match status" value="1"/>
</dbReference>
<dbReference type="Proteomes" id="UP000306585">
    <property type="component" value="Unassembled WGS sequence"/>
</dbReference>
<dbReference type="Gene3D" id="3.10.50.40">
    <property type="match status" value="1"/>
</dbReference>